<evidence type="ECO:0000256" key="7">
    <source>
        <dbReference type="ARBA" id="ARBA00022857"/>
    </source>
</evidence>
<protein>
    <submittedName>
        <fullName evidence="13">tRNA-dihydrouridine synthase C</fullName>
        <ecNumber evidence="13">1.-.-.-</ecNumber>
    </submittedName>
</protein>
<keyword evidence="14" id="KW-1185">Reference proteome</keyword>
<keyword evidence="3" id="KW-0820">tRNA-binding</keyword>
<evidence type="ECO:0000256" key="2">
    <source>
        <dbReference type="ARBA" id="ARBA00002790"/>
    </source>
</evidence>
<dbReference type="AlphaFoldDB" id="A0A2U1S9W6"/>
<dbReference type="GO" id="GO:0017150">
    <property type="term" value="F:tRNA dihydrouridine synthase activity"/>
    <property type="evidence" value="ECO:0007669"/>
    <property type="project" value="InterPro"/>
</dbReference>
<keyword evidence="7" id="KW-0521">NADP</keyword>
<dbReference type="GO" id="GO:0000049">
    <property type="term" value="F:tRNA binding"/>
    <property type="evidence" value="ECO:0007669"/>
    <property type="project" value="UniProtKB-KW"/>
</dbReference>
<reference evidence="13 14" key="1">
    <citation type="submission" date="2017-03" db="EMBL/GenBank/DDBJ databases">
        <title>Genome sequence of Methanobrevibacter wosei.</title>
        <authorList>
            <person name="Poehlein A."/>
            <person name="Seedorf H."/>
            <person name="Daniel R."/>
        </authorList>
    </citation>
    <scope>NUCLEOTIDE SEQUENCE [LARGE SCALE GENOMIC DNA]</scope>
    <source>
        <strain evidence="13 14">DSM 11979</strain>
    </source>
</reference>
<dbReference type="Gene3D" id="3.20.20.70">
    <property type="entry name" value="Aldolase class I"/>
    <property type="match status" value="1"/>
</dbReference>
<dbReference type="InterPro" id="IPR004652">
    <property type="entry name" value="DusB-like"/>
</dbReference>
<evidence type="ECO:0000256" key="6">
    <source>
        <dbReference type="ARBA" id="ARBA00022694"/>
    </source>
</evidence>
<dbReference type="InterPro" id="IPR018517">
    <property type="entry name" value="tRNA_hU_synthase_CS"/>
</dbReference>
<dbReference type="EMBL" id="MZGU01000001">
    <property type="protein sequence ID" value="PWB87236.1"/>
    <property type="molecule type" value="Genomic_DNA"/>
</dbReference>
<dbReference type="GO" id="GO:0050660">
    <property type="term" value="F:flavin adenine dinucleotide binding"/>
    <property type="evidence" value="ECO:0007669"/>
    <property type="project" value="InterPro"/>
</dbReference>
<comment type="caution">
    <text evidence="13">The sequence shown here is derived from an EMBL/GenBank/DDBJ whole genome shotgun (WGS) entry which is preliminary data.</text>
</comment>
<comment type="function">
    <text evidence="2">Catalyzes the synthesis of 5,6-dihydrouridine (D), a modified base found in the D-loop of most tRNAs, via the reduction of the C5-C6 double bond in target uridines.</text>
</comment>
<evidence type="ECO:0000256" key="3">
    <source>
        <dbReference type="ARBA" id="ARBA00022555"/>
    </source>
</evidence>
<keyword evidence="9 13" id="KW-0560">Oxidoreductase</keyword>
<keyword evidence="4" id="KW-0285">Flavoprotein</keyword>
<accession>A0A2U1S9W6</accession>
<dbReference type="SUPFAM" id="SSF51395">
    <property type="entry name" value="FMN-linked oxidoreductases"/>
    <property type="match status" value="1"/>
</dbReference>
<organism evidence="13 14">
    <name type="scientific">Methanobrevibacter woesei</name>
    <dbReference type="NCBI Taxonomy" id="190976"/>
    <lineage>
        <taxon>Archaea</taxon>
        <taxon>Methanobacteriati</taxon>
        <taxon>Methanobacteriota</taxon>
        <taxon>Methanomada group</taxon>
        <taxon>Methanobacteria</taxon>
        <taxon>Methanobacteriales</taxon>
        <taxon>Methanobacteriaceae</taxon>
        <taxon>Methanobrevibacter</taxon>
    </lineage>
</organism>
<evidence type="ECO:0000256" key="1">
    <source>
        <dbReference type="ARBA" id="ARBA00001917"/>
    </source>
</evidence>
<dbReference type="OrthoDB" id="131706at2157"/>
<comment type="catalytic activity">
    <reaction evidence="10">
        <text>a 5,6-dihydrouridine in tRNA + NADP(+) = a uridine in tRNA + NADPH + H(+)</text>
        <dbReference type="Rhea" id="RHEA:23624"/>
        <dbReference type="Rhea" id="RHEA-COMP:13339"/>
        <dbReference type="Rhea" id="RHEA-COMP:13887"/>
        <dbReference type="ChEBI" id="CHEBI:15378"/>
        <dbReference type="ChEBI" id="CHEBI:57783"/>
        <dbReference type="ChEBI" id="CHEBI:58349"/>
        <dbReference type="ChEBI" id="CHEBI:65315"/>
        <dbReference type="ChEBI" id="CHEBI:74443"/>
    </reaction>
</comment>
<dbReference type="InterPro" id="IPR035587">
    <property type="entry name" value="DUS-like_FMN-bd"/>
</dbReference>
<dbReference type="InterPro" id="IPR001269">
    <property type="entry name" value="DUS_fam"/>
</dbReference>
<evidence type="ECO:0000313" key="14">
    <source>
        <dbReference type="Proteomes" id="UP000245577"/>
    </source>
</evidence>
<dbReference type="InterPro" id="IPR024036">
    <property type="entry name" value="tRNA-dHydroUridine_Synthase_C"/>
</dbReference>
<evidence type="ECO:0000256" key="9">
    <source>
        <dbReference type="ARBA" id="ARBA00023002"/>
    </source>
</evidence>
<evidence type="ECO:0000256" key="8">
    <source>
        <dbReference type="ARBA" id="ARBA00022884"/>
    </source>
</evidence>
<dbReference type="NCBIfam" id="TIGR00737">
    <property type="entry name" value="nifR3_yhdG"/>
    <property type="match status" value="1"/>
</dbReference>
<keyword evidence="5" id="KW-0288">FMN</keyword>
<dbReference type="PANTHER" id="PTHR45846:SF1">
    <property type="entry name" value="TRNA-DIHYDROURIDINE(47) SYNTHASE [NAD(P)(+)]-LIKE"/>
    <property type="match status" value="1"/>
</dbReference>
<evidence type="ECO:0000259" key="12">
    <source>
        <dbReference type="Pfam" id="PF01207"/>
    </source>
</evidence>
<dbReference type="Pfam" id="PF01207">
    <property type="entry name" value="Dus"/>
    <property type="match status" value="1"/>
</dbReference>
<proteinExistence type="predicted"/>
<dbReference type="PROSITE" id="PS01136">
    <property type="entry name" value="UPF0034"/>
    <property type="match status" value="1"/>
</dbReference>
<evidence type="ECO:0000256" key="10">
    <source>
        <dbReference type="ARBA" id="ARBA00048205"/>
    </source>
</evidence>
<dbReference type="CDD" id="cd02801">
    <property type="entry name" value="DUS_like_FMN"/>
    <property type="match status" value="1"/>
</dbReference>
<evidence type="ECO:0000256" key="4">
    <source>
        <dbReference type="ARBA" id="ARBA00022630"/>
    </source>
</evidence>
<comment type="catalytic activity">
    <reaction evidence="11">
        <text>a 5,6-dihydrouridine in tRNA + NAD(+) = a uridine in tRNA + NADH + H(+)</text>
        <dbReference type="Rhea" id="RHEA:54452"/>
        <dbReference type="Rhea" id="RHEA-COMP:13339"/>
        <dbReference type="Rhea" id="RHEA-COMP:13887"/>
        <dbReference type="ChEBI" id="CHEBI:15378"/>
        <dbReference type="ChEBI" id="CHEBI:57540"/>
        <dbReference type="ChEBI" id="CHEBI:57945"/>
        <dbReference type="ChEBI" id="CHEBI:65315"/>
        <dbReference type="ChEBI" id="CHEBI:74443"/>
    </reaction>
</comment>
<keyword evidence="6" id="KW-0819">tRNA processing</keyword>
<dbReference type="Gene3D" id="1.10.1200.80">
    <property type="entry name" value="Putative flavin oxidoreducatase, domain 2"/>
    <property type="match status" value="1"/>
</dbReference>
<comment type="cofactor">
    <cofactor evidence="1">
        <name>FMN</name>
        <dbReference type="ChEBI" id="CHEBI:58210"/>
    </cofactor>
</comment>
<evidence type="ECO:0000256" key="11">
    <source>
        <dbReference type="ARBA" id="ARBA00048802"/>
    </source>
</evidence>
<feature type="domain" description="DUS-like FMN-binding" evidence="12">
    <location>
        <begin position="16"/>
        <end position="313"/>
    </location>
</feature>
<name>A0A2U1S9W6_9EURY</name>
<sequence length="327" mass="37420">MKWKIGDVKIDNQVVLAPMSRECNSSFRRIAKLMGCGLVETEMISATAIKYNNHRTQEMLYMTDYERPISVQLFGSDCESFRIASRYVYNKVKPDIIDINMGCPVRKVAIASKAGSALMKNPDTAHDIIETVVETVDVPVTVKIRSGWDENNINAVEIAKVVEDAGASAITVHPRTRDQGYAGKSDWSIIKKIKDELSIPVIGNGDIKSCYDAKRMIDETGCDAVMIGRATLGNPWLIRECIDYLDYGIEPREVTLEEKIEMIKKHTELFLDFNDETLAFRRFRNLISHYIKHFPYNHDLMSKLFKTNTKEDLFRLLDDYYVKLNQK</sequence>
<keyword evidence="8" id="KW-0694">RNA-binding</keyword>
<gene>
    <name evidence="13" type="primary">dusC</name>
    <name evidence="13" type="ORF">MBBWO_00140</name>
</gene>
<dbReference type="Proteomes" id="UP000245577">
    <property type="component" value="Unassembled WGS sequence"/>
</dbReference>
<dbReference type="EC" id="1.-.-.-" evidence="13"/>
<evidence type="ECO:0000313" key="13">
    <source>
        <dbReference type="EMBL" id="PWB87236.1"/>
    </source>
</evidence>
<dbReference type="RefSeq" id="WP_116668851.1">
    <property type="nucleotide sequence ID" value="NZ_JALEWY010000007.1"/>
</dbReference>
<dbReference type="InterPro" id="IPR013785">
    <property type="entry name" value="Aldolase_TIM"/>
</dbReference>
<evidence type="ECO:0000256" key="5">
    <source>
        <dbReference type="ARBA" id="ARBA00022643"/>
    </source>
</evidence>
<dbReference type="PIRSF" id="PIRSF006621">
    <property type="entry name" value="Dus"/>
    <property type="match status" value="1"/>
</dbReference>
<dbReference type="PANTHER" id="PTHR45846">
    <property type="entry name" value="TRNA-DIHYDROURIDINE(47) SYNTHASE [NAD(P)(+)]-LIKE"/>
    <property type="match status" value="1"/>
</dbReference>